<feature type="coiled-coil region" evidence="1">
    <location>
        <begin position="616"/>
        <end position="668"/>
    </location>
</feature>
<gene>
    <name evidence="3" type="ORF">PBSP11A_000304400</name>
</gene>
<dbReference type="EMBL" id="LT608260">
    <property type="protein sequence ID" value="SCO63476.1"/>
    <property type="molecule type" value="Genomic_DNA"/>
</dbReference>
<dbReference type="Proteomes" id="UP000219860">
    <property type="component" value="Chromosome 12"/>
</dbReference>
<dbReference type="OMA" id="HMHQERK"/>
<feature type="region of interest" description="Disordered" evidence="2">
    <location>
        <begin position="171"/>
        <end position="212"/>
    </location>
</feature>
<proteinExistence type="predicted"/>
<dbReference type="AlphaFoldDB" id="A0A1D3SIU7"/>
<organism evidence="3 4">
    <name type="scientific">Plasmodium berghei</name>
    <dbReference type="NCBI Taxonomy" id="5821"/>
    <lineage>
        <taxon>Eukaryota</taxon>
        <taxon>Sar</taxon>
        <taxon>Alveolata</taxon>
        <taxon>Apicomplexa</taxon>
        <taxon>Aconoidasida</taxon>
        <taxon>Haemosporida</taxon>
        <taxon>Plasmodiidae</taxon>
        <taxon>Plasmodium</taxon>
        <taxon>Plasmodium (Vinckeia)</taxon>
    </lineage>
</organism>
<feature type="compositionally biased region" description="Low complexity" evidence="2">
    <location>
        <begin position="181"/>
        <end position="212"/>
    </location>
</feature>
<evidence type="ECO:0000256" key="1">
    <source>
        <dbReference type="SAM" id="Coils"/>
    </source>
</evidence>
<dbReference type="VEuPathDB" id="PlasmoDB:PBANKA_1201100"/>
<accession>A0A1D3SIU7</accession>
<evidence type="ECO:0000313" key="3">
    <source>
        <dbReference type="EMBL" id="SCO63476.1"/>
    </source>
</evidence>
<protein>
    <submittedName>
        <fullName evidence="3">Uncharacterized protein</fullName>
    </submittedName>
</protein>
<name>A0A1D3SIU7_PLABE</name>
<dbReference type="OrthoDB" id="377743at2759"/>
<reference evidence="3 4" key="1">
    <citation type="submission" date="2016-08" db="EMBL/GenBank/DDBJ databases">
        <authorList>
            <consortium name="Pathogen Informatics"/>
        </authorList>
    </citation>
    <scope>NUCLEOTIDE SEQUENCE [LARGE SCALE GENOMIC DNA]</scope>
    <source>
        <strain evidence="3 4">SP11 Antwerpcl1</strain>
    </source>
</reference>
<evidence type="ECO:0000313" key="4">
    <source>
        <dbReference type="Proteomes" id="UP000219860"/>
    </source>
</evidence>
<feature type="region of interest" description="Disordered" evidence="2">
    <location>
        <begin position="788"/>
        <end position="819"/>
    </location>
</feature>
<sequence>MIGKFISQTYDKVKNNADKVRLHVSIQAIKAKEIFGSVKPNTIDDLEVLLNLELQQIDSAEALVETYKKWIYNLSQSEESGCIRYYKNINRNNEQNISNGIRQNINRSFNSNSSFEIKKNKDSPIASPIVNFDSLNSYKSNNSEQINTHDNNINTVQVEGAFCEKKNSIENSSVSSNPLHDNFNTTTSISDTTNNKSDNDNNNNNNNNKTLNTCQEEISLKKKDSFEENKKQHQIDTKQQYKNKNNIRSNHLNSESMTRNIYHDCYGYNFKEIFLKSNILEKSISLIIEKRKIRLSLVGPIEKDDLDNPRTTILNMFKHCLIGNEKLHKNILFIILTTDQLFDNHKEIFLELFSILKYDYKDVYLSNIRKLVSSEIVSLKNRIQSYDNEYSLPNKLSNIINNTPQISASYIDLDKCTKYLYSTGSFESLSNELVFDDNKKSQKIQENLLHQDSTSRQETHTDKENLHSVAQAKQKDKIAHSIDPQKTNLNNMTEENIVQKGSTDKEEGYIDTKYEKSEKSAYKTIDSLDEEREHIEINKIQQIKILASSKLLELHKTIENILLLSTKNREKRKDDIKIKLEELKKIMNVCKKDCEVILSETEDSKLHLENIYVKELNIRNDHIKKAQENINKIENDIDELTIKKNELYKEYQIICKEINMKNKELSEQMSILSLYKKELNDTEHNYLNKLSNTNKSKHMNQERKLYISNLDIISDEILKEYETSDHLDTENLSSKSNKIKIPIVYVVTKHLNYLKDKLFLLDLLLKFYLNKINEQLKNKQNSEILFPENKNAIHNDHNTDRSKKESLENDNVQNINNAEEKKPRFGSSLHYDEYERKKKIIKYKNSYFKVIEQISKIWITIQEFYDLNKEQIDQQQDELKQSAHFIYKQSDEIYNSIKIFITENSSLMSSIS</sequence>
<evidence type="ECO:0000256" key="2">
    <source>
        <dbReference type="SAM" id="MobiDB-lite"/>
    </source>
</evidence>
<feature type="compositionally biased region" description="Basic and acidic residues" evidence="2">
    <location>
        <begin position="791"/>
        <end position="807"/>
    </location>
</feature>
<keyword evidence="1" id="KW-0175">Coiled coil</keyword>